<dbReference type="SMART" id="SM00317">
    <property type="entry name" value="SET"/>
    <property type="match status" value="1"/>
</dbReference>
<evidence type="ECO:0000259" key="2">
    <source>
        <dbReference type="PROSITE" id="PS50280"/>
    </source>
</evidence>
<dbReference type="PANTHER" id="PTHR12197:SF251">
    <property type="entry name" value="EG:BACR7C10.4 PROTEIN"/>
    <property type="match status" value="1"/>
</dbReference>
<dbReference type="VEuPathDB" id="AmoebaDB:KM1_237630"/>
<reference evidence="3 4" key="1">
    <citation type="submission" date="2016-05" db="EMBL/GenBank/DDBJ databases">
        <title>First whole genome sequencing of Entamoeba histolytica HM1:IMSS-clone-6.</title>
        <authorList>
            <person name="Mukherjee Avik.K."/>
            <person name="Izumyama S."/>
            <person name="Nakada-Tsukui K."/>
            <person name="Nozaki T."/>
        </authorList>
    </citation>
    <scope>NUCLEOTIDE SEQUENCE [LARGE SCALE GENOMIC DNA]</scope>
    <source>
        <strain evidence="3 4">HM1:IMSS clone 6</strain>
    </source>
</reference>
<dbReference type="EMBL" id="BDEQ01000001">
    <property type="protein sequence ID" value="GAT93086.1"/>
    <property type="molecule type" value="Genomic_DNA"/>
</dbReference>
<dbReference type="Proteomes" id="UP000078387">
    <property type="component" value="Unassembled WGS sequence"/>
</dbReference>
<comment type="caution">
    <text evidence="3">The sequence shown here is derived from an EMBL/GenBank/DDBJ whole genome shotgun (WGS) entry which is preliminary data.</text>
</comment>
<dbReference type="VEuPathDB" id="AmoebaDB:EHI8A_102580"/>
<dbReference type="PROSITE" id="PS50280">
    <property type="entry name" value="SET"/>
    <property type="match status" value="1"/>
</dbReference>
<dbReference type="VEuPathDB" id="AmoebaDB:EHI7A_097000"/>
<feature type="domain" description="SET" evidence="2">
    <location>
        <begin position="51"/>
        <end position="222"/>
    </location>
</feature>
<dbReference type="InterPro" id="IPR050869">
    <property type="entry name" value="H3K4_H4K5_MeTrfase"/>
</dbReference>
<dbReference type="Gene3D" id="2.170.270.10">
    <property type="entry name" value="SET domain"/>
    <property type="match status" value="1"/>
</dbReference>
<protein>
    <recommendedName>
        <fullName evidence="2">SET domain-containing protein</fullName>
    </recommendedName>
</protein>
<dbReference type="PANTHER" id="PTHR12197">
    <property type="entry name" value="HISTONE-LYSINE N-METHYLTRANSFERASE SMYD"/>
    <property type="match status" value="1"/>
</dbReference>
<comment type="function">
    <text evidence="1">Probable methyltransferase.</text>
</comment>
<dbReference type="OMA" id="IAYDYRC"/>
<dbReference type="Pfam" id="PF00856">
    <property type="entry name" value="SET"/>
    <property type="match status" value="1"/>
</dbReference>
<sequence length="438" mass="51536">MDFSLKYPEIGDEFDPRYHVLIPSKQDVQDRSDNPHWNSYEEIFRDNFPVRKFEVQEIPGKGRGLICTDKIYQGEMVFKEKASVFYEGPEEDDDMKDSTYYMVKSIYFGTAFCTVPLAIQLGQNPDRVEEFNEHVDFIYQDLLKDDLLEYPVKREDIAKIVNGIHTNSFALDFLDGYALFMACSLCNHSCRENMGWHTVGDTMYWTALQDIEIGTELTISYTFPSILPHRLKYFKENYGFFCDCPLCSGPSDPWRAFKCNCGGRIYQEPNGWICHQCHKICTQEEINEFINEETAFKKLKKSKRIQHFYNKTRKMDNSHIYMFKTLRSFVFDEKCPNPLILFEDCLVPIAKYQSSLCHSRLYSAILEQFGVALLKYAKKYPFQSQFCQDKAKKMFKTAYDYRCSLGMGITGYAAQEYIECLELFDEHKLEKYTEYVEY</sequence>
<dbReference type="SUPFAM" id="SSF82199">
    <property type="entry name" value="SET domain"/>
    <property type="match status" value="1"/>
</dbReference>
<evidence type="ECO:0000313" key="3">
    <source>
        <dbReference type="EMBL" id="GAT93086.1"/>
    </source>
</evidence>
<dbReference type="InterPro" id="IPR001214">
    <property type="entry name" value="SET_dom"/>
</dbReference>
<dbReference type="CDD" id="cd20071">
    <property type="entry name" value="SET_SMYD"/>
    <property type="match status" value="1"/>
</dbReference>
<name>A0A5K1UX12_ENTHI</name>
<proteinExistence type="predicted"/>
<evidence type="ECO:0000313" key="4">
    <source>
        <dbReference type="Proteomes" id="UP000078387"/>
    </source>
</evidence>
<organism evidence="3 4">
    <name type="scientific">Entamoeba histolytica</name>
    <dbReference type="NCBI Taxonomy" id="5759"/>
    <lineage>
        <taxon>Eukaryota</taxon>
        <taxon>Amoebozoa</taxon>
        <taxon>Evosea</taxon>
        <taxon>Archamoebae</taxon>
        <taxon>Mastigamoebida</taxon>
        <taxon>Entamoebidae</taxon>
        <taxon>Entamoeba</taxon>
    </lineage>
</organism>
<dbReference type="AlphaFoldDB" id="A0A5K1UX12"/>
<accession>A0A5K1UX12</accession>
<evidence type="ECO:0000256" key="1">
    <source>
        <dbReference type="ARBA" id="ARBA00004038"/>
    </source>
</evidence>
<gene>
    <name evidence="3" type="ORF">CL6EHI_069080</name>
</gene>
<dbReference type="InterPro" id="IPR046341">
    <property type="entry name" value="SET_dom_sf"/>
</dbReference>
<dbReference type="GO" id="GO:0005634">
    <property type="term" value="C:nucleus"/>
    <property type="evidence" value="ECO:0007669"/>
    <property type="project" value="TreeGrafter"/>
</dbReference>
<dbReference type="VEuPathDB" id="AmoebaDB:EHI_069080"/>
<dbReference type="VEuPathDB" id="AmoebaDB:EHI5A_114660"/>